<comment type="caution">
    <text evidence="8">The sequence shown here is derived from an EMBL/GenBank/DDBJ whole genome shotgun (WGS) entry which is preliminary data.</text>
</comment>
<dbReference type="PANTHER" id="PTHR24212">
    <property type="entry name" value="ZYXIN/TRIP6"/>
    <property type="match status" value="1"/>
</dbReference>
<keyword evidence="1 5" id="KW-0479">Metal-binding</keyword>
<evidence type="ECO:0000256" key="4">
    <source>
        <dbReference type="ARBA" id="ARBA00023038"/>
    </source>
</evidence>
<sequence length="302" mass="34273">MSVINACTITKPNFCPLCGSSWNEGCYCQNPQCGCLWVPCENHPNNPVFYQTPLETPRSGNNTPPHIIVPEQSISPRPAFLSLPRPTKLAPKPSFLPPKPQSNAPRFKVRSSRESPRLEQPKSELGTPREGIKSPRVIGKEKRRLSGGSVDFKSETSLEETDRITETKRRSSSLNSECDVEVDEFGDMLCSRCGRPVYENGIKANQCVFHAECFTCERCGLRFNERRKPLYYHKKCICSSCYLKTCPKCDLCLKPITGAYVRTDKKKFHKECFICCNCHNEITTKYFVTTKGFMCLNCIEKK</sequence>
<dbReference type="VEuPathDB" id="AmoebaDB:EHI7A_080560"/>
<dbReference type="Proteomes" id="UP000078387">
    <property type="component" value="Unassembled WGS sequence"/>
</dbReference>
<dbReference type="AlphaFoldDB" id="A0A5K1UIF5"/>
<keyword evidence="4 5" id="KW-0440">LIM domain</keyword>
<evidence type="ECO:0000313" key="8">
    <source>
        <dbReference type="EMBL" id="GAT92014.1"/>
    </source>
</evidence>
<name>A0A5K1UIF5_ENTHI</name>
<keyword evidence="3 5" id="KW-0862">Zinc</keyword>
<evidence type="ECO:0000256" key="1">
    <source>
        <dbReference type="ARBA" id="ARBA00022723"/>
    </source>
</evidence>
<dbReference type="VEuPathDB" id="AmoebaDB:EHI5A_113760"/>
<feature type="compositionally biased region" description="Basic and acidic residues" evidence="6">
    <location>
        <begin position="152"/>
        <end position="165"/>
    </location>
</feature>
<dbReference type="Gene3D" id="2.10.110.10">
    <property type="entry name" value="Cysteine Rich Protein"/>
    <property type="match status" value="2"/>
</dbReference>
<dbReference type="InterPro" id="IPR001781">
    <property type="entry name" value="Znf_LIM"/>
</dbReference>
<evidence type="ECO:0000259" key="7">
    <source>
        <dbReference type="PROSITE" id="PS50023"/>
    </source>
</evidence>
<gene>
    <name evidence="8" type="ORF">CL6EHI_050850</name>
</gene>
<evidence type="ECO:0000313" key="9">
    <source>
        <dbReference type="Proteomes" id="UP000078387"/>
    </source>
</evidence>
<reference evidence="8 9" key="1">
    <citation type="submission" date="2016-05" db="EMBL/GenBank/DDBJ databases">
        <title>First whole genome sequencing of Entamoeba histolytica HM1:IMSS-clone-6.</title>
        <authorList>
            <person name="Mukherjee Avik.K."/>
            <person name="Izumyama S."/>
            <person name="Nakada-Tsukui K."/>
            <person name="Nozaki T."/>
        </authorList>
    </citation>
    <scope>NUCLEOTIDE SEQUENCE [LARGE SCALE GENOMIC DNA]</scope>
    <source>
        <strain evidence="8 9">HM1:IMSS clone 6</strain>
    </source>
</reference>
<evidence type="ECO:0000256" key="3">
    <source>
        <dbReference type="ARBA" id="ARBA00022833"/>
    </source>
</evidence>
<dbReference type="GO" id="GO:0046872">
    <property type="term" value="F:metal ion binding"/>
    <property type="evidence" value="ECO:0007669"/>
    <property type="project" value="UniProtKB-KW"/>
</dbReference>
<dbReference type="PROSITE" id="PS00478">
    <property type="entry name" value="LIM_DOMAIN_1"/>
    <property type="match status" value="1"/>
</dbReference>
<dbReference type="VEuPathDB" id="AmoebaDB:KM1_145210"/>
<feature type="domain" description="LIM zinc-binding" evidence="7">
    <location>
        <begin position="188"/>
        <end position="248"/>
    </location>
</feature>
<keyword evidence="2" id="KW-0677">Repeat</keyword>
<evidence type="ECO:0000256" key="6">
    <source>
        <dbReference type="SAM" id="MobiDB-lite"/>
    </source>
</evidence>
<dbReference type="EMBL" id="BDEQ01000001">
    <property type="protein sequence ID" value="GAT92014.1"/>
    <property type="molecule type" value="Genomic_DNA"/>
</dbReference>
<organism evidence="8 9">
    <name type="scientific">Entamoeba histolytica</name>
    <dbReference type="NCBI Taxonomy" id="5759"/>
    <lineage>
        <taxon>Eukaryota</taxon>
        <taxon>Amoebozoa</taxon>
        <taxon>Evosea</taxon>
        <taxon>Archamoebae</taxon>
        <taxon>Mastigamoebida</taxon>
        <taxon>Entamoebidae</taxon>
        <taxon>Entamoeba</taxon>
    </lineage>
</organism>
<protein>
    <submittedName>
        <fullName evidence="8">Lim zinc finger domain containing protein</fullName>
    </submittedName>
</protein>
<feature type="region of interest" description="Disordered" evidence="6">
    <location>
        <begin position="77"/>
        <end position="165"/>
    </location>
</feature>
<accession>A0A5K1UIF5</accession>
<dbReference type="SMART" id="SM00132">
    <property type="entry name" value="LIM"/>
    <property type="match status" value="2"/>
</dbReference>
<proteinExistence type="predicted"/>
<dbReference type="PROSITE" id="PS50023">
    <property type="entry name" value="LIM_DOMAIN_2"/>
    <property type="match status" value="1"/>
</dbReference>
<dbReference type="VEuPathDB" id="AmoebaDB:EHI8A_082120"/>
<evidence type="ECO:0000256" key="2">
    <source>
        <dbReference type="ARBA" id="ARBA00022737"/>
    </source>
</evidence>
<evidence type="ECO:0000256" key="5">
    <source>
        <dbReference type="PROSITE-ProRule" id="PRU00125"/>
    </source>
</evidence>
<dbReference type="OMA" id="LWAPCEN"/>
<dbReference type="VEuPathDB" id="AmoebaDB:EHI_050850"/>
<feature type="compositionally biased region" description="Basic and acidic residues" evidence="6">
    <location>
        <begin position="111"/>
        <end position="122"/>
    </location>
</feature>
<dbReference type="Pfam" id="PF00412">
    <property type="entry name" value="LIM"/>
    <property type="match status" value="2"/>
</dbReference>
<dbReference type="PANTHER" id="PTHR24212:SF8">
    <property type="entry name" value="LIM ZINC FINGER DOMAIN CONTAINING PROTEIN"/>
    <property type="match status" value="1"/>
</dbReference>